<comment type="caution">
    <text evidence="2">The sequence shown here is derived from an EMBL/GenBank/DDBJ whole genome shotgun (WGS) entry which is preliminary data.</text>
</comment>
<dbReference type="Gene3D" id="1.10.10.2840">
    <property type="entry name" value="PucR C-terminal helix-turn-helix domain"/>
    <property type="match status" value="1"/>
</dbReference>
<dbReference type="InterPro" id="IPR042070">
    <property type="entry name" value="PucR_C-HTH_sf"/>
</dbReference>
<accession>A0A645H3S2</accession>
<sequence length="122" mass="14538">MLGKIFNDNHSLLLYSDYSLYHMLHICHNSISIDTFLNDAINYLRKYDYKNNTSYYDSLYSYLLNNCSIIETSRSLFIHRNTLIYRINKIIELTNIDLKNPTERLHLLLSYKISIYIDSIKA</sequence>
<feature type="domain" description="PucR C-terminal helix-turn-helix" evidence="1">
    <location>
        <begin position="57"/>
        <end position="113"/>
    </location>
</feature>
<dbReference type="InterPro" id="IPR025736">
    <property type="entry name" value="PucR_C-HTH_dom"/>
</dbReference>
<reference evidence="2" key="1">
    <citation type="submission" date="2019-08" db="EMBL/GenBank/DDBJ databases">
        <authorList>
            <person name="Kucharzyk K."/>
            <person name="Murdoch R.W."/>
            <person name="Higgins S."/>
            <person name="Loffler F."/>
        </authorList>
    </citation>
    <scope>NUCLEOTIDE SEQUENCE</scope>
</reference>
<protein>
    <recommendedName>
        <fullName evidence="1">PucR C-terminal helix-turn-helix domain-containing protein</fullName>
    </recommendedName>
</protein>
<evidence type="ECO:0000259" key="1">
    <source>
        <dbReference type="Pfam" id="PF13556"/>
    </source>
</evidence>
<gene>
    <name evidence="2" type="ORF">SDC9_180455</name>
</gene>
<dbReference type="InterPro" id="IPR051448">
    <property type="entry name" value="CdaR-like_regulators"/>
</dbReference>
<dbReference type="EMBL" id="VSSQ01085259">
    <property type="protein sequence ID" value="MPN32972.1"/>
    <property type="molecule type" value="Genomic_DNA"/>
</dbReference>
<proteinExistence type="predicted"/>
<dbReference type="PANTHER" id="PTHR33744">
    <property type="entry name" value="CARBOHYDRATE DIACID REGULATOR"/>
    <property type="match status" value="1"/>
</dbReference>
<evidence type="ECO:0000313" key="2">
    <source>
        <dbReference type="EMBL" id="MPN32972.1"/>
    </source>
</evidence>
<dbReference type="PANTHER" id="PTHR33744:SF1">
    <property type="entry name" value="DNA-BINDING TRANSCRIPTIONAL ACTIVATOR ADER"/>
    <property type="match status" value="1"/>
</dbReference>
<name>A0A645H3S2_9ZZZZ</name>
<dbReference type="Pfam" id="PF13556">
    <property type="entry name" value="HTH_30"/>
    <property type="match status" value="1"/>
</dbReference>
<organism evidence="2">
    <name type="scientific">bioreactor metagenome</name>
    <dbReference type="NCBI Taxonomy" id="1076179"/>
    <lineage>
        <taxon>unclassified sequences</taxon>
        <taxon>metagenomes</taxon>
        <taxon>ecological metagenomes</taxon>
    </lineage>
</organism>
<dbReference type="AlphaFoldDB" id="A0A645H3S2"/>